<dbReference type="EMBL" id="NDIQ01000022">
    <property type="protein sequence ID" value="PRT56991.1"/>
    <property type="molecule type" value="Genomic_DNA"/>
</dbReference>
<dbReference type="CDD" id="cd24040">
    <property type="entry name" value="ASKHA_NBD_GDA1"/>
    <property type="match status" value="1"/>
</dbReference>
<dbReference type="GO" id="GO:0005524">
    <property type="term" value="F:ATP binding"/>
    <property type="evidence" value="ECO:0007669"/>
    <property type="project" value="UniProtKB-KW"/>
</dbReference>
<evidence type="ECO:0000256" key="6">
    <source>
        <dbReference type="PIRSR" id="PIRSR600407-1"/>
    </source>
</evidence>
<dbReference type="InterPro" id="IPR000407">
    <property type="entry name" value="GDA1_CD39_NTPase"/>
</dbReference>
<reference evidence="10 11" key="1">
    <citation type="submission" date="2017-04" db="EMBL/GenBank/DDBJ databases">
        <title>Genome sequencing of [Candida] sorbophila.</title>
        <authorList>
            <person name="Ahn J.O."/>
        </authorList>
    </citation>
    <scope>NUCLEOTIDE SEQUENCE [LARGE SCALE GENOMIC DNA]</scope>
    <source>
        <strain evidence="10 11">DS02</strain>
    </source>
</reference>
<evidence type="ECO:0000313" key="11">
    <source>
        <dbReference type="Proteomes" id="UP000238350"/>
    </source>
</evidence>
<dbReference type="GO" id="GO:0006487">
    <property type="term" value="P:protein N-linked glycosylation"/>
    <property type="evidence" value="ECO:0007669"/>
    <property type="project" value="TreeGrafter"/>
</dbReference>
<dbReference type="GO" id="GO:0045134">
    <property type="term" value="F:UDP phosphatase activity"/>
    <property type="evidence" value="ECO:0007669"/>
    <property type="project" value="TreeGrafter"/>
</dbReference>
<comment type="function">
    <text evidence="4">After transfer of sugars to endogenous macromolecular acceptors, the enzyme converts nucleoside diphosphates to nucleoside monophosphates which in turn exit the Golgi lumen in a coupled antiporter reaction, allowing entry of additional nucleotide sugar from the cytosol.</text>
</comment>
<evidence type="ECO:0000313" key="10">
    <source>
        <dbReference type="EMBL" id="PRT56991.1"/>
    </source>
</evidence>
<keyword evidence="9" id="KW-1133">Transmembrane helix</keyword>
<dbReference type="OrthoDB" id="6372431at2759"/>
<accession>A0A2T0FPS8</accession>
<evidence type="ECO:0000256" key="3">
    <source>
        <dbReference type="ARBA" id="ARBA00022801"/>
    </source>
</evidence>
<name>A0A2T0FPS8_9ASCO</name>
<feature type="binding site" evidence="7">
    <location>
        <begin position="251"/>
        <end position="255"/>
    </location>
    <ligand>
        <name>ATP</name>
        <dbReference type="ChEBI" id="CHEBI:30616"/>
    </ligand>
</feature>
<dbReference type="PANTHER" id="PTHR11782">
    <property type="entry name" value="ADENOSINE/GUANOSINE DIPHOSPHATASE"/>
    <property type="match status" value="1"/>
</dbReference>
<evidence type="ECO:0000256" key="8">
    <source>
        <dbReference type="RuleBase" id="RU003833"/>
    </source>
</evidence>
<comment type="caution">
    <text evidence="10">The sequence shown here is derived from an EMBL/GenBank/DDBJ whole genome shotgun (WGS) entry which is preliminary data.</text>
</comment>
<evidence type="ECO:0000256" key="9">
    <source>
        <dbReference type="SAM" id="Phobius"/>
    </source>
</evidence>
<comment type="similarity">
    <text evidence="2 8">Belongs to the GDA1/CD39 NTPase family.</text>
</comment>
<dbReference type="GO" id="GO:0009134">
    <property type="term" value="P:nucleoside diphosphate catabolic process"/>
    <property type="evidence" value="ECO:0007669"/>
    <property type="project" value="TreeGrafter"/>
</dbReference>
<feature type="transmembrane region" description="Helical" evidence="9">
    <location>
        <begin position="35"/>
        <end position="54"/>
    </location>
</feature>
<keyword evidence="7" id="KW-0067">ATP-binding</keyword>
<evidence type="ECO:0000256" key="5">
    <source>
        <dbReference type="ARBA" id="ARBA00038903"/>
    </source>
</evidence>
<evidence type="ECO:0000256" key="2">
    <source>
        <dbReference type="ARBA" id="ARBA00009283"/>
    </source>
</evidence>
<keyword evidence="7" id="KW-0547">Nucleotide-binding</keyword>
<dbReference type="Proteomes" id="UP000238350">
    <property type="component" value="Unassembled WGS sequence"/>
</dbReference>
<dbReference type="GO" id="GO:0004382">
    <property type="term" value="F:GDP phosphatase activity"/>
    <property type="evidence" value="ECO:0007669"/>
    <property type="project" value="UniProtKB-EC"/>
</dbReference>
<keyword evidence="3 8" id="KW-0378">Hydrolase</keyword>
<dbReference type="Gene3D" id="3.30.420.150">
    <property type="entry name" value="Exopolyphosphatase. Domain 2"/>
    <property type="match status" value="1"/>
</dbReference>
<evidence type="ECO:0000256" key="1">
    <source>
        <dbReference type="ARBA" id="ARBA00004323"/>
    </source>
</evidence>
<dbReference type="PANTHER" id="PTHR11782:SF83">
    <property type="entry name" value="GUANOSINE-DIPHOSPHATASE"/>
    <property type="match status" value="1"/>
</dbReference>
<dbReference type="RefSeq" id="XP_024666936.1">
    <property type="nucleotide sequence ID" value="XM_024811168.1"/>
</dbReference>
<dbReference type="Pfam" id="PF01150">
    <property type="entry name" value="GDA1_CD39"/>
    <property type="match status" value="1"/>
</dbReference>
<keyword evidence="9" id="KW-0812">Transmembrane</keyword>
<dbReference type="AlphaFoldDB" id="A0A2T0FPS8"/>
<dbReference type="GeneID" id="36518359"/>
<comment type="subcellular location">
    <subcellularLocation>
        <location evidence="1">Golgi apparatus membrane</location>
        <topology evidence="1">Single-pass type II membrane protein</topology>
    </subcellularLocation>
</comment>
<keyword evidence="11" id="KW-1185">Reference proteome</keyword>
<keyword evidence="9" id="KW-0472">Membrane</keyword>
<dbReference type="STRING" id="45607.A0A2T0FPS8"/>
<feature type="active site" description="Proton acceptor" evidence="6">
    <location>
        <position position="220"/>
    </location>
</feature>
<dbReference type="PROSITE" id="PS01238">
    <property type="entry name" value="GDA1_CD39_NTPASE"/>
    <property type="match status" value="1"/>
</dbReference>
<protein>
    <recommendedName>
        <fullName evidence="5">guanosine-diphosphatase</fullName>
        <ecNumber evidence="5">3.6.1.42</ecNumber>
    </recommendedName>
</protein>
<gene>
    <name evidence="10" type="ORF">B9G98_04611</name>
</gene>
<dbReference type="Gene3D" id="3.30.420.40">
    <property type="match status" value="1"/>
</dbReference>
<evidence type="ECO:0000256" key="7">
    <source>
        <dbReference type="PIRSR" id="PIRSR600407-2"/>
    </source>
</evidence>
<proteinExistence type="inferred from homology"/>
<dbReference type="EC" id="3.6.1.42" evidence="5"/>
<dbReference type="GO" id="GO:0017111">
    <property type="term" value="F:ribonucleoside triphosphate phosphatase activity"/>
    <property type="evidence" value="ECO:0007669"/>
    <property type="project" value="TreeGrafter"/>
</dbReference>
<evidence type="ECO:0000256" key="4">
    <source>
        <dbReference type="ARBA" id="ARBA00037742"/>
    </source>
</evidence>
<dbReference type="GO" id="GO:0000139">
    <property type="term" value="C:Golgi membrane"/>
    <property type="evidence" value="ECO:0007669"/>
    <property type="project" value="UniProtKB-SubCell"/>
</dbReference>
<organism evidence="10 11">
    <name type="scientific">Wickerhamiella sorbophila</name>
    <dbReference type="NCBI Taxonomy" id="45607"/>
    <lineage>
        <taxon>Eukaryota</taxon>
        <taxon>Fungi</taxon>
        <taxon>Dikarya</taxon>
        <taxon>Ascomycota</taxon>
        <taxon>Saccharomycotina</taxon>
        <taxon>Dipodascomycetes</taxon>
        <taxon>Dipodascales</taxon>
        <taxon>Trichomonascaceae</taxon>
        <taxon>Wickerhamiella</taxon>
    </lineage>
</organism>
<sequence>MWKPRSSVLPLSDHDNAHLKQRSRRLARMFRSGRFLTAAVAVGCLMGFLFVWHYSLNPDNGHQVVPSGKEAVKPGAVADTSSFECTKSYDGKTPVEQYVVMIDAGSSGSRVHVYRFNNCQAMPRLMGEEFKMIDGGLSSYADDPVAAAKSLDVLLKVALDSIPENQQGCSPIAVKATAGLRKLGDKKSEIILGAVKKHLEDNYPFPVVKNGVTIMPGEEEGVYAWVTANYLLGNIGTKEDTPTVAVFDLGGGSTQIVFEPKWKDASKQLTAGDHRFELSFGGRDFVLYQHSYLGYGLNEARSKINSLATESQINGSQLPESLVHPCLPPGSSKSFEVEVPDGTASLDGPVKTTKKVLFKGSSEPSPLQCRALAEKILAKDAVCANPPCAFDGVHQPPLFEAFPSTSEMYVFSFFYDRTFPLGMPSVFTLDELRDLQNKVCKGPDAYSSFTAIRGAVDAIKEHPDWCLDLSYMLTLLRTGYDLHGSREVKIAKKINGNELGWCLGASLPLLDGVDWKCRETAG</sequence>